<evidence type="ECO:0000256" key="5">
    <source>
        <dbReference type="ARBA" id="ARBA00022737"/>
    </source>
</evidence>
<dbReference type="InterPro" id="IPR053826">
    <property type="entry name" value="WDR75"/>
</dbReference>
<evidence type="ECO:0000313" key="10">
    <source>
        <dbReference type="WBParaSite" id="TREG1_134880.1"/>
    </source>
</evidence>
<reference evidence="9" key="1">
    <citation type="submission" date="2022-06" db="EMBL/GenBank/DDBJ databases">
        <authorList>
            <person name="Berger JAMES D."/>
            <person name="Berger JAMES D."/>
        </authorList>
    </citation>
    <scope>NUCLEOTIDE SEQUENCE [LARGE SCALE GENOMIC DNA]</scope>
</reference>
<comment type="subcellular location">
    <subcellularLocation>
        <location evidence="1">Nucleus</location>
        <location evidence="1">Nucleolus</location>
    </subcellularLocation>
</comment>
<dbReference type="Pfam" id="PF00400">
    <property type="entry name" value="WD40"/>
    <property type="match status" value="1"/>
</dbReference>
<evidence type="ECO:0000313" key="9">
    <source>
        <dbReference type="Proteomes" id="UP000050795"/>
    </source>
</evidence>
<dbReference type="SUPFAM" id="SSF50978">
    <property type="entry name" value="WD40 repeat-like"/>
    <property type="match status" value="1"/>
</dbReference>
<sequence length="723" mass="80911">MLNPISDNWIEDGNQPENDTFNDVKTIVKAKIKAGGRPLSYYPVHPSRVKRSLLHWHSMEVTSLCFTSCGAHLLSGGLEGVLLKWDMTECFGGPKKCRFLPHLGSPISSISSYGGFCEDTISVTLENNSFHILNSAFTLVYHKQGFMQLPRRWVQMPEFLMPKNLFILENHFMRSTGAGVAFGAQTTVSSIPTLVLANGGSGKLQLIDINDDQRNAQKIDITNQNHVVRLNTSKLPVMYSEVLLTAQLASEAEFTWLVTYECLKTSSDKSGLDNQSRLTWWQCRKVDDDIEKDGMKDDANVKAREFAKFTPIDTYSMAHFGCPAVGMGFVPNERKELYVLLADYRLMIWYFNEESKKHPLYSPWIPSSCHLLTCANPFESTMRPISTIITFNVNDNQTVEPLNCLLICSGASLTLFNWEQLVMQSHPNHTANLQLKSNLLELWPDCKKSFIDNCTVVVTAPPPSDCPTDTRCIVVTVRSQGSRSAEGRRLLYSTLCLIKCTPMSLEVASIIPNVHATCMTSHPNKSCIAIGLEDGTVAVYKLQLDSDVKLQLTHNLPSLAAQPFCDRKHKGGVKNREKNKKKSSGTQIISLDFIPSKGHNDVDNDDAKDGQLDKEGIQLVGIMRTTVGRETGRRDLVYYGIRRGQKCSSETEPPPHPSKHSKQGLLQLVDVASPVQFNGRSRPAKRKCDADHQLENTLKQISQYPIYTAPPPDQLLHQLMKKH</sequence>
<keyword evidence="5" id="KW-0677">Repeat</keyword>
<dbReference type="GO" id="GO:2000234">
    <property type="term" value="P:positive regulation of rRNA processing"/>
    <property type="evidence" value="ECO:0007669"/>
    <property type="project" value="TreeGrafter"/>
</dbReference>
<keyword evidence="7" id="KW-0539">Nucleus</keyword>
<evidence type="ECO:0000256" key="4">
    <source>
        <dbReference type="ARBA" id="ARBA00022574"/>
    </source>
</evidence>
<reference evidence="10" key="2">
    <citation type="submission" date="2023-11" db="UniProtKB">
        <authorList>
            <consortium name="WormBaseParasite"/>
        </authorList>
    </citation>
    <scope>IDENTIFICATION</scope>
</reference>
<dbReference type="WBParaSite" id="TREG1_134880.1">
    <property type="protein sequence ID" value="TREG1_134880.1"/>
    <property type="gene ID" value="TREG1_134880"/>
</dbReference>
<feature type="repeat" description="WD" evidence="8">
    <location>
        <begin position="54"/>
        <end position="87"/>
    </location>
</feature>
<dbReference type="PANTHER" id="PTHR44215">
    <property type="entry name" value="WD REPEAT-CONTAINING PROTEIN 75"/>
    <property type="match status" value="1"/>
</dbReference>
<name>A0AA85J7V8_TRIRE</name>
<evidence type="ECO:0000256" key="6">
    <source>
        <dbReference type="ARBA" id="ARBA00023163"/>
    </source>
</evidence>
<keyword evidence="6" id="KW-0804">Transcription</keyword>
<proteinExistence type="predicted"/>
<keyword evidence="4 8" id="KW-0853">WD repeat</keyword>
<dbReference type="GO" id="GO:0032040">
    <property type="term" value="C:small-subunit processome"/>
    <property type="evidence" value="ECO:0007669"/>
    <property type="project" value="InterPro"/>
</dbReference>
<accession>A0AA85J7V8</accession>
<dbReference type="AlphaFoldDB" id="A0AA85J7V8"/>
<dbReference type="PROSITE" id="PS50082">
    <property type="entry name" value="WD_REPEATS_2"/>
    <property type="match status" value="1"/>
</dbReference>
<keyword evidence="9" id="KW-1185">Reference proteome</keyword>
<evidence type="ECO:0000256" key="8">
    <source>
        <dbReference type="PROSITE-ProRule" id="PRU00221"/>
    </source>
</evidence>
<evidence type="ECO:0000256" key="3">
    <source>
        <dbReference type="ARBA" id="ARBA00022552"/>
    </source>
</evidence>
<dbReference type="SMART" id="SM00320">
    <property type="entry name" value="WD40"/>
    <property type="match status" value="2"/>
</dbReference>
<organism evidence="9 10">
    <name type="scientific">Trichobilharzia regenti</name>
    <name type="common">Nasal bird schistosome</name>
    <dbReference type="NCBI Taxonomy" id="157069"/>
    <lineage>
        <taxon>Eukaryota</taxon>
        <taxon>Metazoa</taxon>
        <taxon>Spiralia</taxon>
        <taxon>Lophotrochozoa</taxon>
        <taxon>Platyhelminthes</taxon>
        <taxon>Trematoda</taxon>
        <taxon>Digenea</taxon>
        <taxon>Strigeidida</taxon>
        <taxon>Schistosomatoidea</taxon>
        <taxon>Schistosomatidae</taxon>
        <taxon>Trichobilharzia</taxon>
    </lineage>
</organism>
<dbReference type="InterPro" id="IPR001680">
    <property type="entry name" value="WD40_rpt"/>
</dbReference>
<keyword evidence="2" id="KW-0690">Ribosome biogenesis</keyword>
<evidence type="ECO:0000256" key="1">
    <source>
        <dbReference type="ARBA" id="ARBA00004604"/>
    </source>
</evidence>
<dbReference type="GO" id="GO:0045943">
    <property type="term" value="P:positive regulation of transcription by RNA polymerase I"/>
    <property type="evidence" value="ECO:0007669"/>
    <property type="project" value="InterPro"/>
</dbReference>
<dbReference type="Proteomes" id="UP000050795">
    <property type="component" value="Unassembled WGS sequence"/>
</dbReference>
<protein>
    <recommendedName>
        <fullName evidence="11">WD_REPEATS_REGION domain-containing protein</fullName>
    </recommendedName>
</protein>
<keyword evidence="3" id="KW-0698">rRNA processing</keyword>
<evidence type="ECO:0000256" key="7">
    <source>
        <dbReference type="ARBA" id="ARBA00023242"/>
    </source>
</evidence>
<dbReference type="InterPro" id="IPR036322">
    <property type="entry name" value="WD40_repeat_dom_sf"/>
</dbReference>
<evidence type="ECO:0008006" key="11">
    <source>
        <dbReference type="Google" id="ProtNLM"/>
    </source>
</evidence>
<dbReference type="PANTHER" id="PTHR44215:SF1">
    <property type="entry name" value="WD REPEAT-CONTAINING PROTEIN 75"/>
    <property type="match status" value="1"/>
</dbReference>
<dbReference type="GO" id="GO:0006364">
    <property type="term" value="P:rRNA processing"/>
    <property type="evidence" value="ECO:0007669"/>
    <property type="project" value="UniProtKB-KW"/>
</dbReference>
<dbReference type="GO" id="GO:0003723">
    <property type="term" value="F:RNA binding"/>
    <property type="evidence" value="ECO:0007669"/>
    <property type="project" value="InterPro"/>
</dbReference>
<evidence type="ECO:0000256" key="2">
    <source>
        <dbReference type="ARBA" id="ARBA00022517"/>
    </source>
</evidence>